<evidence type="ECO:0000313" key="1">
    <source>
        <dbReference type="EMBL" id="MDH6181120.1"/>
    </source>
</evidence>
<sequence length="56" mass="5792">MTESTTTDHTQQTTGISGGLQLLGLADAAACEGDVCVIPEHHSTVVVNRRLDGDAV</sequence>
<accession>A0ABT6KN01</accession>
<name>A0ABT6KN01_9MICO</name>
<organism evidence="1 2">
    <name type="scientific">Antiquaquibacter oligotrophicus</name>
    <dbReference type="NCBI Taxonomy" id="2880260"/>
    <lineage>
        <taxon>Bacteria</taxon>
        <taxon>Bacillati</taxon>
        <taxon>Actinomycetota</taxon>
        <taxon>Actinomycetes</taxon>
        <taxon>Micrococcales</taxon>
        <taxon>Microbacteriaceae</taxon>
        <taxon>Antiquaquibacter</taxon>
    </lineage>
</organism>
<dbReference type="Proteomes" id="UP001160142">
    <property type="component" value="Unassembled WGS sequence"/>
</dbReference>
<comment type="caution">
    <text evidence="1">The sequence shown here is derived from an EMBL/GenBank/DDBJ whole genome shotgun (WGS) entry which is preliminary data.</text>
</comment>
<evidence type="ECO:0000313" key="2">
    <source>
        <dbReference type="Proteomes" id="UP001160142"/>
    </source>
</evidence>
<keyword evidence="2" id="KW-1185">Reference proteome</keyword>
<dbReference type="RefSeq" id="WP_322133441.1">
    <property type="nucleotide sequence ID" value="NZ_CP085036.1"/>
</dbReference>
<protein>
    <submittedName>
        <fullName evidence="1">Uncharacterized protein</fullName>
    </submittedName>
</protein>
<reference evidence="1 2" key="1">
    <citation type="submission" date="2023-04" db="EMBL/GenBank/DDBJ databases">
        <title>Genome Encyclopedia of Bacteria and Archaea VI: Functional Genomics of Type Strains.</title>
        <authorList>
            <person name="Whitman W."/>
        </authorList>
    </citation>
    <scope>NUCLEOTIDE SEQUENCE [LARGE SCALE GENOMIC DNA]</scope>
    <source>
        <strain evidence="1 2">SG_E_30_P1</strain>
    </source>
</reference>
<proteinExistence type="predicted"/>
<gene>
    <name evidence="1" type="ORF">M2152_001302</name>
</gene>
<dbReference type="EMBL" id="JARXVQ010000001">
    <property type="protein sequence ID" value="MDH6181120.1"/>
    <property type="molecule type" value="Genomic_DNA"/>
</dbReference>